<dbReference type="AlphaFoldDB" id="A0A7J7LVP0"/>
<protein>
    <submittedName>
        <fullName evidence="1">Uncharacterized protein</fullName>
    </submittedName>
</protein>
<dbReference type="PANTHER" id="PTHR31515">
    <property type="entry name" value="TRANSMEMBRANE PROTEIN-RELATED"/>
    <property type="match status" value="1"/>
</dbReference>
<proteinExistence type="predicted"/>
<sequence length="216" mass="24861">MLFIRSLGDSIVFIYIYIYIYHTYPYSSSNAGYTSRKCHCNYIISIQEFRNYTDARDTFLAHMGATLWGSMRHIISPSVADGAFHYYETISFQLFFITQEKVGHINKLHVDFKALMNGISFLLLLAQNPMFSSHMLPLSDDPALAMAFSVARHAVALPLLLVNGTFRTTIRSYIDSSILLHQLQRLNEEVLCTCRTDIATTFSRFPRFRLCQRLCI</sequence>
<evidence type="ECO:0000313" key="1">
    <source>
        <dbReference type="EMBL" id="KAF6146647.1"/>
    </source>
</evidence>
<keyword evidence="2" id="KW-1185">Reference proteome</keyword>
<dbReference type="PANTHER" id="PTHR31515:SF2">
    <property type="entry name" value="TRANSMEMBRANE PROTEIN"/>
    <property type="match status" value="1"/>
</dbReference>
<dbReference type="OrthoDB" id="1711718at2759"/>
<dbReference type="Proteomes" id="UP000541444">
    <property type="component" value="Unassembled WGS sequence"/>
</dbReference>
<name>A0A7J7LVP0_9MAGN</name>
<evidence type="ECO:0000313" key="2">
    <source>
        <dbReference type="Proteomes" id="UP000541444"/>
    </source>
</evidence>
<dbReference type="EMBL" id="JACGCM010001965">
    <property type="protein sequence ID" value="KAF6146647.1"/>
    <property type="molecule type" value="Genomic_DNA"/>
</dbReference>
<organism evidence="1 2">
    <name type="scientific">Kingdonia uniflora</name>
    <dbReference type="NCBI Taxonomy" id="39325"/>
    <lineage>
        <taxon>Eukaryota</taxon>
        <taxon>Viridiplantae</taxon>
        <taxon>Streptophyta</taxon>
        <taxon>Embryophyta</taxon>
        <taxon>Tracheophyta</taxon>
        <taxon>Spermatophyta</taxon>
        <taxon>Magnoliopsida</taxon>
        <taxon>Ranunculales</taxon>
        <taxon>Circaeasteraceae</taxon>
        <taxon>Kingdonia</taxon>
    </lineage>
</organism>
<comment type="caution">
    <text evidence="1">The sequence shown here is derived from an EMBL/GenBank/DDBJ whole genome shotgun (WGS) entry which is preliminary data.</text>
</comment>
<accession>A0A7J7LVP0</accession>
<gene>
    <name evidence="1" type="ORF">GIB67_008933</name>
</gene>
<reference evidence="1 2" key="1">
    <citation type="journal article" date="2020" name="IScience">
        <title>Genome Sequencing of the Endangered Kingdonia uniflora (Circaeasteraceae, Ranunculales) Reveals Potential Mechanisms of Evolutionary Specialization.</title>
        <authorList>
            <person name="Sun Y."/>
            <person name="Deng T."/>
            <person name="Zhang A."/>
            <person name="Moore M.J."/>
            <person name="Landis J.B."/>
            <person name="Lin N."/>
            <person name="Zhang H."/>
            <person name="Zhang X."/>
            <person name="Huang J."/>
            <person name="Zhang X."/>
            <person name="Sun H."/>
            <person name="Wang H."/>
        </authorList>
    </citation>
    <scope>NUCLEOTIDE SEQUENCE [LARGE SCALE GENOMIC DNA]</scope>
    <source>
        <strain evidence="1">TB1705</strain>
        <tissue evidence="1">Leaf</tissue>
    </source>
</reference>